<proteinExistence type="predicted"/>
<organism evidence="1 2">
    <name type="scientific">Ectopseudomonas hydrolytica</name>
    <dbReference type="NCBI Taxonomy" id="2493633"/>
    <lineage>
        <taxon>Bacteria</taxon>
        <taxon>Pseudomonadati</taxon>
        <taxon>Pseudomonadota</taxon>
        <taxon>Gammaproteobacteria</taxon>
        <taxon>Pseudomonadales</taxon>
        <taxon>Pseudomonadaceae</taxon>
        <taxon>Ectopseudomonas</taxon>
    </lineage>
</organism>
<dbReference type="EMBL" id="CP099397">
    <property type="protein sequence ID" value="USR38073.1"/>
    <property type="molecule type" value="Genomic_DNA"/>
</dbReference>
<keyword evidence="2" id="KW-1185">Reference proteome</keyword>
<protein>
    <submittedName>
        <fullName evidence="1">Uncharacterized protein</fullName>
    </submittedName>
</protein>
<gene>
    <name evidence="1" type="ORF">L1F06_015490</name>
</gene>
<evidence type="ECO:0000313" key="1">
    <source>
        <dbReference type="EMBL" id="USR38073.1"/>
    </source>
</evidence>
<dbReference type="RefSeq" id="WP_129482130.1">
    <property type="nucleotide sequence ID" value="NZ_CP099397.1"/>
</dbReference>
<sequence length="584" mass="61912">MIDSHNHPLDETEAFGVTAHGLVRFDSVLGYRRFVDDVPWPMAGTLPSNAWPLQLVRMPGVAEVPLTPEQLAEERAQGRVWQNYALLLSEWRLFGQNIGGWIYFASDGVRWVIRPGILPQPRAGQPYSVTLDCRPFGYLDEAPAEPVELIAGIADIQQEGTAFRLIEFETINSTGSVALLRLFPVGGGLPTGFLRIDISDVDDELGAAMSVQLSQVAVRGEWNTTHPGISSAASLYQNRAMLPQANISGHDTTAEGFPIFPIGGGTVNATLAGLVEVDAARTVGFASYATYRKGSGEVVSGRTGRVIGLAFDHADVLCQFAYDTQYRYTFSMPSPAGSASGALTATASSAPGALVGVIGYPMEVITPVAAEVSRTISERIERTVRLTRNGVAVMEALSAKHYSAVHVIPLAPVAPGVDWCFSALYSAEEGVSDIRGFGTVGEGGGYTLPLLLNAAGVSVPTVATQELGGPWPREWVTTPSTTTGPAAPQYAGEVPVGTDQRDADTIGLNVSPVFYQAGRAGNGMSISEREVIEGVTQIREMCVAWPHATAEARGILSASSGAAYHPLTHDLVTDNIGGTPVSFI</sequence>
<dbReference type="Proteomes" id="UP001054897">
    <property type="component" value="Chromosome"/>
</dbReference>
<name>A0ABY5A366_9GAMM</name>
<evidence type="ECO:0000313" key="2">
    <source>
        <dbReference type="Proteomes" id="UP001054897"/>
    </source>
</evidence>
<reference evidence="1" key="1">
    <citation type="submission" date="2022-06" db="EMBL/GenBank/DDBJ databases">
        <title>Complete genome of Pseudomonas hydrolytica DSWY01T.</title>
        <authorList>
            <person name="Jung J."/>
            <person name="Jeon C.O."/>
        </authorList>
    </citation>
    <scope>NUCLEOTIDE SEQUENCE</scope>
    <source>
        <strain evidence="1">DSWY01</strain>
    </source>
</reference>
<accession>A0ABY5A366</accession>
<dbReference type="GeneID" id="300082400"/>